<dbReference type="InterPro" id="IPR037066">
    <property type="entry name" value="Plug_dom_sf"/>
</dbReference>
<keyword evidence="3 8" id="KW-1134">Transmembrane beta strand</keyword>
<keyword evidence="2 8" id="KW-0813">Transport</keyword>
<protein>
    <submittedName>
        <fullName evidence="14">TonB-dependent receptor</fullName>
    </submittedName>
</protein>
<reference evidence="14 15" key="1">
    <citation type="submission" date="2021-03" db="EMBL/GenBank/DDBJ databases">
        <title>The complete genome sequence of Acetobacter sacchari TBRC 11175.</title>
        <authorList>
            <person name="Charoenyingcharoen P."/>
            <person name="Yukphan P."/>
        </authorList>
    </citation>
    <scope>NUCLEOTIDE SEQUENCE [LARGE SCALE GENOMIC DNA]</scope>
    <source>
        <strain evidence="14 15">TBRC 11175</strain>
    </source>
</reference>
<evidence type="ECO:0000256" key="10">
    <source>
        <dbReference type="SAM" id="MobiDB-lite"/>
    </source>
</evidence>
<keyword evidence="15" id="KW-1185">Reference proteome</keyword>
<name>A0ABS3LV34_9PROT</name>
<comment type="similarity">
    <text evidence="8 9">Belongs to the TonB-dependent receptor family.</text>
</comment>
<evidence type="ECO:0000256" key="11">
    <source>
        <dbReference type="SAM" id="SignalP"/>
    </source>
</evidence>
<dbReference type="InterPro" id="IPR039426">
    <property type="entry name" value="TonB-dep_rcpt-like"/>
</dbReference>
<keyword evidence="4 8" id="KW-0812">Transmembrane</keyword>
<evidence type="ECO:0000256" key="8">
    <source>
        <dbReference type="PROSITE-ProRule" id="PRU01360"/>
    </source>
</evidence>
<dbReference type="Pfam" id="PF00593">
    <property type="entry name" value="TonB_dep_Rec_b-barrel"/>
    <property type="match status" value="1"/>
</dbReference>
<feature type="compositionally biased region" description="Low complexity" evidence="10">
    <location>
        <begin position="66"/>
        <end position="85"/>
    </location>
</feature>
<evidence type="ECO:0000259" key="13">
    <source>
        <dbReference type="Pfam" id="PF07715"/>
    </source>
</evidence>
<gene>
    <name evidence="14" type="ORF">J2D73_08220</name>
</gene>
<evidence type="ECO:0000256" key="7">
    <source>
        <dbReference type="ARBA" id="ARBA00023237"/>
    </source>
</evidence>
<dbReference type="InterPro" id="IPR000531">
    <property type="entry name" value="Beta-barrel_TonB"/>
</dbReference>
<keyword evidence="14" id="KW-0675">Receptor</keyword>
<evidence type="ECO:0000259" key="12">
    <source>
        <dbReference type="Pfam" id="PF00593"/>
    </source>
</evidence>
<evidence type="ECO:0000313" key="15">
    <source>
        <dbReference type="Proteomes" id="UP000664771"/>
    </source>
</evidence>
<comment type="subcellular location">
    <subcellularLocation>
        <location evidence="1 8">Cell outer membrane</location>
        <topology evidence="1 8">Multi-pass membrane protein</topology>
    </subcellularLocation>
</comment>
<evidence type="ECO:0000256" key="2">
    <source>
        <dbReference type="ARBA" id="ARBA00022448"/>
    </source>
</evidence>
<evidence type="ECO:0000256" key="5">
    <source>
        <dbReference type="ARBA" id="ARBA00023077"/>
    </source>
</evidence>
<dbReference type="SUPFAM" id="SSF56935">
    <property type="entry name" value="Porins"/>
    <property type="match status" value="1"/>
</dbReference>
<evidence type="ECO:0000256" key="9">
    <source>
        <dbReference type="RuleBase" id="RU003357"/>
    </source>
</evidence>
<keyword evidence="6 8" id="KW-0472">Membrane</keyword>
<dbReference type="InterPro" id="IPR012910">
    <property type="entry name" value="Plug_dom"/>
</dbReference>
<feature type="region of interest" description="Disordered" evidence="10">
    <location>
        <begin position="31"/>
        <end position="85"/>
    </location>
</feature>
<proteinExistence type="inferred from homology"/>
<dbReference type="PROSITE" id="PS52016">
    <property type="entry name" value="TONB_DEPENDENT_REC_3"/>
    <property type="match status" value="1"/>
</dbReference>
<organism evidence="14 15">
    <name type="scientific">Acetobacter sacchari</name>
    <dbReference type="NCBI Taxonomy" id="2661687"/>
    <lineage>
        <taxon>Bacteria</taxon>
        <taxon>Pseudomonadati</taxon>
        <taxon>Pseudomonadota</taxon>
        <taxon>Alphaproteobacteria</taxon>
        <taxon>Acetobacterales</taxon>
        <taxon>Acetobacteraceae</taxon>
        <taxon>Acetobacter</taxon>
    </lineage>
</organism>
<feature type="domain" description="TonB-dependent receptor plug" evidence="13">
    <location>
        <begin position="110"/>
        <end position="217"/>
    </location>
</feature>
<dbReference type="Gene3D" id="2.40.170.20">
    <property type="entry name" value="TonB-dependent receptor, beta-barrel domain"/>
    <property type="match status" value="1"/>
</dbReference>
<dbReference type="Gene3D" id="2.170.130.10">
    <property type="entry name" value="TonB-dependent receptor, plug domain"/>
    <property type="match status" value="1"/>
</dbReference>
<comment type="caution">
    <text evidence="14">The sequence shown here is derived from an EMBL/GenBank/DDBJ whole genome shotgun (WGS) entry which is preliminary data.</text>
</comment>
<keyword evidence="5 9" id="KW-0798">TonB box</keyword>
<feature type="compositionally biased region" description="Basic residues" evidence="10">
    <location>
        <begin position="39"/>
        <end position="48"/>
    </location>
</feature>
<dbReference type="EMBL" id="JAFVMF010000007">
    <property type="protein sequence ID" value="MBO1359777.1"/>
    <property type="molecule type" value="Genomic_DNA"/>
</dbReference>
<evidence type="ECO:0000256" key="1">
    <source>
        <dbReference type="ARBA" id="ARBA00004571"/>
    </source>
</evidence>
<dbReference type="PANTHER" id="PTHR47234:SF2">
    <property type="entry name" value="TONB-DEPENDENT RECEPTOR"/>
    <property type="match status" value="1"/>
</dbReference>
<sequence>MKNVKVITKKTSLFLGAALLVSMPVIGSGVADGATKSKSSQRKVKHTQTHAVTTPAAQAPRIVTNSAPATPAAAARSSALSRPAATMDGGSEAIVVTGSLLRSARNTDSNPVQTITSKQIQQTSAVTLGDYLQRLPSIGNSGAANTQTNGFGGVSCTDLRNLSSTRVLVLVDGKRTTQDPGAACVDLNTIPVEQIASVEILKDGGSELYGADAVAGVINIKLRHDLNTGNITIRGGLTDHGDARTGLISAYKGWNFDHDRGNITISGQYMTVGPVMQRDRSWANPVQASNDPGVAPIYGSGYSAGMRVLSGPGAGLIANSDGSGFHNFTSADRYNYGNDQSLSNYLQSSTLSGDIHYRVNDHFIPYAQVRYTHKSAATSMAASPVAGSIYPSTLSNPLTLPGNAPYNPWGEDVVTQKRYTDFGGRRSETAVDNLQVMGGARGNIVANWEYDASMTYGVSRASYDTENMGNYRHILEEYGIRQLDPSDPGSAVTYDPTVCTSQRGCVLQNPFAPMSAQAANYGKFTQHDTAQYMLRDFNLRVNNDRVVKMPYENGGQLGLAFGLEHRSEQLSYTPDILAQSGDTTGNTQAYSGGGFNATEVYGEAKLNLLHNAFLARDLTVDAQGRWSHYNTFGNTQNWKVGIDWAPTRDIRFRGTLGTSYRQPNVYELYGGQSLGYAAATDPCAQVSSYAGLAANVIARCQRDGIKNPATFEVANSGQVPAISGGNAKLSPEMGRTYTFGTVITPRWIPGLTASVEYWHYTVKNEISSVLAQYALDGCYTGTATQYCSAISRNSNQQLNYVTTLDENLGGLKTSGIDFDLDYHVRVSPVDVLTLSNNFQQIVSYLQQNEPGGPWYNYAGRLFFAGSSGVGGTNGIPRVTNYTTASWAHDNLTFTYMLHYTGGMVWNDGTNDLNRQTAGQWKTPGIFTHDVTVNYRLHKWNFEVGVNNLLDKKPPFVFDAATNTANAIYSSAIIGRYVFAQVGLDF</sequence>
<dbReference type="InterPro" id="IPR036942">
    <property type="entry name" value="Beta-barrel_TonB_sf"/>
</dbReference>
<feature type="domain" description="TonB-dependent receptor-like beta-barrel" evidence="12">
    <location>
        <begin position="419"/>
        <end position="948"/>
    </location>
</feature>
<keyword evidence="11" id="KW-0732">Signal</keyword>
<feature type="signal peptide" evidence="11">
    <location>
        <begin position="1"/>
        <end position="27"/>
    </location>
</feature>
<evidence type="ECO:0000256" key="6">
    <source>
        <dbReference type="ARBA" id="ARBA00023136"/>
    </source>
</evidence>
<evidence type="ECO:0000256" key="4">
    <source>
        <dbReference type="ARBA" id="ARBA00022692"/>
    </source>
</evidence>
<dbReference type="PANTHER" id="PTHR47234">
    <property type="match status" value="1"/>
</dbReference>
<dbReference type="Pfam" id="PF07715">
    <property type="entry name" value="Plug"/>
    <property type="match status" value="1"/>
</dbReference>
<evidence type="ECO:0000256" key="3">
    <source>
        <dbReference type="ARBA" id="ARBA00022452"/>
    </source>
</evidence>
<evidence type="ECO:0000313" key="14">
    <source>
        <dbReference type="EMBL" id="MBO1359777.1"/>
    </source>
</evidence>
<feature type="chain" id="PRO_5046777915" evidence="11">
    <location>
        <begin position="28"/>
        <end position="985"/>
    </location>
</feature>
<keyword evidence="7 8" id="KW-0998">Cell outer membrane</keyword>
<accession>A0ABS3LV34</accession>
<dbReference type="Proteomes" id="UP000664771">
    <property type="component" value="Unassembled WGS sequence"/>
</dbReference>